<dbReference type="RefSeq" id="WP_202835310.1">
    <property type="nucleotide sequence ID" value="NZ_JAETWB010000047.1"/>
</dbReference>
<dbReference type="EMBL" id="JAETWB010000047">
    <property type="protein sequence ID" value="MBL6082098.1"/>
    <property type="molecule type" value="Genomic_DNA"/>
</dbReference>
<dbReference type="Proteomes" id="UP000660885">
    <property type="component" value="Unassembled WGS sequence"/>
</dbReference>
<name>A0ABS1UBM8_9PROT</name>
<accession>A0ABS1UBM8</accession>
<evidence type="ECO:0000313" key="1">
    <source>
        <dbReference type="EMBL" id="MBL6082098.1"/>
    </source>
</evidence>
<keyword evidence="2" id="KW-1185">Reference proteome</keyword>
<evidence type="ECO:0000313" key="2">
    <source>
        <dbReference type="Proteomes" id="UP000660885"/>
    </source>
</evidence>
<sequence>MSGSFPRRLAALEARRAPAPSYVVWLLDEDLANPAAVEAAITKHQRRTGWAGPVIVAPVEVTVEEWAASNGRLVRPSRTGTQDS</sequence>
<organism evidence="1 2">
    <name type="scientific">Belnapia arida</name>
    <dbReference type="NCBI Taxonomy" id="2804533"/>
    <lineage>
        <taxon>Bacteria</taxon>
        <taxon>Pseudomonadati</taxon>
        <taxon>Pseudomonadota</taxon>
        <taxon>Alphaproteobacteria</taxon>
        <taxon>Acetobacterales</taxon>
        <taxon>Roseomonadaceae</taxon>
        <taxon>Belnapia</taxon>
    </lineage>
</organism>
<comment type="caution">
    <text evidence="1">The sequence shown here is derived from an EMBL/GenBank/DDBJ whole genome shotgun (WGS) entry which is preliminary data.</text>
</comment>
<reference evidence="1 2" key="1">
    <citation type="submission" date="2021-01" db="EMBL/GenBank/DDBJ databases">
        <title>Belnapia mucosa sp. nov. and Belnapia arida sp. nov., isolated from the Tabernas Desert (Almeria, Spain).</title>
        <authorList>
            <person name="Molina-Menor E."/>
            <person name="Vidal-Verdu A."/>
            <person name="Calonge A."/>
            <person name="Satari L."/>
            <person name="Pereto J."/>
            <person name="Porcar M."/>
        </authorList>
    </citation>
    <scope>NUCLEOTIDE SEQUENCE [LARGE SCALE GENOMIC DNA]</scope>
    <source>
        <strain evidence="1 2">T18</strain>
    </source>
</reference>
<proteinExistence type="predicted"/>
<gene>
    <name evidence="1" type="ORF">JMJ56_29405</name>
</gene>
<protein>
    <submittedName>
        <fullName evidence="1">Uncharacterized protein</fullName>
    </submittedName>
</protein>